<reference evidence="1 2" key="1">
    <citation type="submission" date="2019-07" db="EMBL/GenBank/DDBJ databases">
        <authorList>
            <person name="Park M."/>
        </authorList>
    </citation>
    <scope>NUCLEOTIDE SEQUENCE [LARGE SCALE GENOMIC DNA]</scope>
    <source>
        <strain evidence="1 2">KCTC32445</strain>
    </source>
</reference>
<evidence type="ECO:0000313" key="2">
    <source>
        <dbReference type="Proteomes" id="UP000320160"/>
    </source>
</evidence>
<name>A0A553W9Q2_9SPHN</name>
<organism evidence="1 2">
    <name type="scientific">Sphingorhabdus contaminans</name>
    <dbReference type="NCBI Taxonomy" id="1343899"/>
    <lineage>
        <taxon>Bacteria</taxon>
        <taxon>Pseudomonadati</taxon>
        <taxon>Pseudomonadota</taxon>
        <taxon>Alphaproteobacteria</taxon>
        <taxon>Sphingomonadales</taxon>
        <taxon>Sphingomonadaceae</taxon>
        <taxon>Sphingorhabdus</taxon>
    </lineage>
</organism>
<dbReference type="RefSeq" id="WP_143776616.1">
    <property type="nucleotide sequence ID" value="NZ_OZ260107.1"/>
</dbReference>
<gene>
    <name evidence="1" type="ORF">FOM92_09370</name>
</gene>
<dbReference type="EMBL" id="VKKU01000002">
    <property type="protein sequence ID" value="TSB01406.1"/>
    <property type="molecule type" value="Genomic_DNA"/>
</dbReference>
<proteinExistence type="predicted"/>
<protein>
    <submittedName>
        <fullName evidence="1">Uncharacterized protein</fullName>
    </submittedName>
</protein>
<dbReference type="OrthoDB" id="7595400at2"/>
<keyword evidence="2" id="KW-1185">Reference proteome</keyword>
<evidence type="ECO:0000313" key="1">
    <source>
        <dbReference type="EMBL" id="TSB01406.1"/>
    </source>
</evidence>
<accession>A0A553W9Q2</accession>
<dbReference type="AlphaFoldDB" id="A0A553W9Q2"/>
<dbReference type="Proteomes" id="UP000320160">
    <property type="component" value="Unassembled WGS sequence"/>
</dbReference>
<sequence>MLIFALLLAPAAPSALSEIHQRDIACVVEIAVQADAQKRGIAGGTDVQANGKRWAGIVGDRIVFETGQPREVVALAMQEAAQASATKPRDGAVLDACTRQMLRELAAASAADQPLPKPVQSK</sequence>
<comment type="caution">
    <text evidence="1">The sequence shown here is derived from an EMBL/GenBank/DDBJ whole genome shotgun (WGS) entry which is preliminary data.</text>
</comment>